<dbReference type="Pfam" id="PF02739">
    <property type="entry name" value="5_3_exonuc_N"/>
    <property type="match status" value="1"/>
</dbReference>
<dbReference type="InterPro" id="IPR054690">
    <property type="entry name" value="DNA_polI_exonuclease"/>
</dbReference>
<accession>A0A421NV26</accession>
<evidence type="ECO:0000313" key="8">
    <source>
        <dbReference type="Proteomes" id="UP000283896"/>
    </source>
</evidence>
<dbReference type="AlphaFoldDB" id="A0A421NV26"/>
<dbReference type="InterPro" id="IPR029060">
    <property type="entry name" value="PIN-like_dom_sf"/>
</dbReference>
<comment type="function">
    <text evidence="4">5'-3' exonuclease acting preferentially on double-stranded DNA.</text>
</comment>
<feature type="domain" description="5'-3' exonuclease" evidence="6">
    <location>
        <begin position="2"/>
        <end position="264"/>
    </location>
</feature>
<dbReference type="Pfam" id="PF01367">
    <property type="entry name" value="5_3_exonuc"/>
    <property type="match status" value="1"/>
</dbReference>
<dbReference type="STRING" id="69896.S284_02550"/>
<dbReference type="InterPro" id="IPR020045">
    <property type="entry name" value="DNA_polI_H3TH"/>
</dbReference>
<dbReference type="InterPro" id="IPR008918">
    <property type="entry name" value="HhH2"/>
</dbReference>
<dbReference type="InterPro" id="IPR036397">
    <property type="entry name" value="RNaseH_sf"/>
</dbReference>
<dbReference type="GO" id="GO:0017108">
    <property type="term" value="F:5'-flap endonuclease activity"/>
    <property type="evidence" value="ECO:0007669"/>
    <property type="project" value="InterPro"/>
</dbReference>
<evidence type="ECO:0000259" key="6">
    <source>
        <dbReference type="SMART" id="SM00475"/>
    </source>
</evidence>
<dbReference type="InterPro" id="IPR038969">
    <property type="entry name" value="FEN"/>
</dbReference>
<keyword evidence="2" id="KW-0378">Hydrolase</keyword>
<protein>
    <recommendedName>
        <fullName evidence="5">5'-3' exonuclease</fullName>
    </recommendedName>
</protein>
<dbReference type="InterPro" id="IPR012337">
    <property type="entry name" value="RNaseH-like_sf"/>
</dbReference>
<dbReference type="CDD" id="cd09859">
    <property type="entry name" value="PIN_53EXO"/>
    <property type="match status" value="1"/>
</dbReference>
<evidence type="ECO:0000256" key="5">
    <source>
        <dbReference type="ARBA" id="ARBA00050026"/>
    </source>
</evidence>
<dbReference type="InterPro" id="IPR002421">
    <property type="entry name" value="5-3_exonuclease"/>
</dbReference>
<evidence type="ECO:0000313" key="7">
    <source>
        <dbReference type="EMBL" id="RMI87881.1"/>
    </source>
</evidence>
<evidence type="ECO:0000256" key="4">
    <source>
        <dbReference type="ARBA" id="ARBA00049957"/>
    </source>
</evidence>
<dbReference type="Proteomes" id="UP000283896">
    <property type="component" value="Unassembled WGS sequence"/>
</dbReference>
<dbReference type="CDD" id="cd06140">
    <property type="entry name" value="DNA_polA_I_Bacillus_like_exo"/>
    <property type="match status" value="1"/>
</dbReference>
<dbReference type="SMART" id="SM00475">
    <property type="entry name" value="53EXOc"/>
    <property type="match status" value="1"/>
</dbReference>
<keyword evidence="1" id="KW-0540">Nuclease</keyword>
<dbReference type="SUPFAM" id="SSF47807">
    <property type="entry name" value="5' to 3' exonuclease, C-terminal subdomain"/>
    <property type="match status" value="1"/>
</dbReference>
<keyword evidence="8" id="KW-1185">Reference proteome</keyword>
<dbReference type="PANTHER" id="PTHR42646">
    <property type="entry name" value="FLAP ENDONUCLEASE XNI"/>
    <property type="match status" value="1"/>
</dbReference>
<dbReference type="InterPro" id="IPR020046">
    <property type="entry name" value="5-3_exonucl_a-hlix_arch_N"/>
</dbReference>
<dbReference type="InterPro" id="IPR036279">
    <property type="entry name" value="5-3_exonuclease_C_sf"/>
</dbReference>
<dbReference type="FunFam" id="1.10.150.20:FF:000003">
    <property type="entry name" value="DNA polymerase I"/>
    <property type="match status" value="1"/>
</dbReference>
<dbReference type="Gene3D" id="3.40.50.1010">
    <property type="entry name" value="5'-nuclease"/>
    <property type="match status" value="1"/>
</dbReference>
<keyword evidence="3" id="KW-0238">DNA-binding</keyword>
<dbReference type="PANTHER" id="PTHR42646:SF2">
    <property type="entry name" value="5'-3' EXONUCLEASE FAMILY PROTEIN"/>
    <property type="match status" value="1"/>
</dbReference>
<dbReference type="Gene3D" id="3.30.70.370">
    <property type="match status" value="1"/>
</dbReference>
<dbReference type="NCBIfam" id="NF011547">
    <property type="entry name" value="PRK14976.1-4"/>
    <property type="match status" value="1"/>
</dbReference>
<dbReference type="SUPFAM" id="SSF53098">
    <property type="entry name" value="Ribonuclease H-like"/>
    <property type="match status" value="1"/>
</dbReference>
<gene>
    <name evidence="7" type="primary">polA</name>
    <name evidence="7" type="ORF">PSSA1_v1c5040</name>
</gene>
<evidence type="ECO:0000256" key="3">
    <source>
        <dbReference type="ARBA" id="ARBA00023125"/>
    </source>
</evidence>
<dbReference type="Gene3D" id="1.10.150.20">
    <property type="entry name" value="5' to 3' exonuclease, C-terminal subdomain"/>
    <property type="match status" value="2"/>
</dbReference>
<dbReference type="OrthoDB" id="9806424at2"/>
<reference evidence="8" key="1">
    <citation type="submission" date="2016-11" db="EMBL/GenBank/DDBJ databases">
        <title>Genome sequence of Candidatus Phytoplasma solani strain SA-1.</title>
        <authorList>
            <person name="Haryono M."/>
            <person name="Samarzija I."/>
            <person name="Seruga Music M."/>
            <person name="Hogenhout S."/>
            <person name="Kuo C.-H."/>
        </authorList>
    </citation>
    <scope>NUCLEOTIDE SEQUENCE [LARGE SCALE GENOMIC DNA]</scope>
    <source>
        <strain evidence="8">SA-1</strain>
    </source>
</reference>
<evidence type="ECO:0000256" key="2">
    <source>
        <dbReference type="ARBA" id="ARBA00022801"/>
    </source>
</evidence>
<dbReference type="RefSeq" id="WP_023161377.1">
    <property type="nucleotide sequence ID" value="NC_022588.1"/>
</dbReference>
<proteinExistence type="predicted"/>
<name>A0A421NV26_9MOLU</name>
<dbReference type="GO" id="GO:0003677">
    <property type="term" value="F:DNA binding"/>
    <property type="evidence" value="ECO:0007669"/>
    <property type="project" value="UniProtKB-KW"/>
</dbReference>
<sequence>MKHLVLVDGNSLLFRAYHATANKEKPLLQNKKGVYTNALLAFIKMFEHILQQTKEYILVAFDTHHLTKRHQIYDDYKKGRPITPSELISQIPLIKQYLTLIGVKHHYQPEYEADDIIGTLAKKASKKNKKVFIYSSDQDLLQLVDANITVCLIKKGLKEIKCFDPQTLLEEYGLKEYQMIDYKALIGDPSDNIKGVVGIGPKTAQKLLQTYDNLNNLLICLDQIKPRLKEQIKNSEKDLKLSKILTTIEVEVPLPFEFNQTQMQACSYQKIKAFYEEMDFRRLKITKHAYFEKEVQGSKVVQNNKTNEYKQQTKNNFVYQTIKTNDDLNKIIKQIKHDQIWTCYFEFENNNTYIKTRSSLIGIGFAGRNQNDNFFIETNIALNNKLFENYLKDPLYQKNVFNSQKTQLFLKQQGKAIAGINFDLLSASYLLFPLESLEFIHILNKIDLLNNSQLTNLLEQIDNLEKSLSLKAFLLSQTKKNIINQLKLQKQLFLFQEIELPLASVLAQLEYEISLESYKEKTTHFTPKDILLSQKHYLLDPTLTKFLTNNNNSHLTAFPIITLKTLATLGNIHPIKDFFKFGNQNTQDQEKLTFFKVKVVQKNEKDKIDIDQKTIDPHQNIISQIAQELNIDFVSAKTLIDQYFTINSEILDYTNKLLTEFKQNQHLETLLKRKVFVDLTQIAENKNNHLFILWFFLQENILDLQKIAILQLFRNLKQNYKDKNLTDLFLNHNLNKKIDLVSQHCNPFLSIKINQLSI</sequence>
<dbReference type="GO" id="GO:0008409">
    <property type="term" value="F:5'-3' exonuclease activity"/>
    <property type="evidence" value="ECO:0007669"/>
    <property type="project" value="InterPro"/>
</dbReference>
<dbReference type="CDD" id="cd09898">
    <property type="entry name" value="H3TH_53EXO"/>
    <property type="match status" value="1"/>
</dbReference>
<dbReference type="SUPFAM" id="SSF88723">
    <property type="entry name" value="PIN domain-like"/>
    <property type="match status" value="1"/>
</dbReference>
<dbReference type="KEGG" id="psol:S284_02550"/>
<dbReference type="EMBL" id="MPBG01000007">
    <property type="protein sequence ID" value="RMI87881.1"/>
    <property type="molecule type" value="Genomic_DNA"/>
</dbReference>
<dbReference type="Gene3D" id="3.30.420.10">
    <property type="entry name" value="Ribonuclease H-like superfamily/Ribonuclease H"/>
    <property type="match status" value="1"/>
</dbReference>
<organism evidence="7 8">
    <name type="scientific">Candidatus Phytoplasma solani</name>
    <dbReference type="NCBI Taxonomy" id="69896"/>
    <lineage>
        <taxon>Bacteria</taxon>
        <taxon>Bacillati</taxon>
        <taxon>Mycoplasmatota</taxon>
        <taxon>Mollicutes</taxon>
        <taxon>Acholeplasmatales</taxon>
        <taxon>Acholeplasmataceae</taxon>
        <taxon>Candidatus Phytoplasma</taxon>
        <taxon>16SrXII (Stolbur group)</taxon>
    </lineage>
</organism>
<evidence type="ECO:0000256" key="1">
    <source>
        <dbReference type="ARBA" id="ARBA00022722"/>
    </source>
</evidence>
<dbReference type="GO" id="GO:0033567">
    <property type="term" value="P:DNA replication, Okazaki fragment processing"/>
    <property type="evidence" value="ECO:0007669"/>
    <property type="project" value="InterPro"/>
</dbReference>
<dbReference type="Pfam" id="PF22619">
    <property type="entry name" value="DNA_polI_exo1"/>
    <property type="match status" value="1"/>
</dbReference>
<comment type="caution">
    <text evidence="7">The sequence shown here is derived from an EMBL/GenBank/DDBJ whole genome shotgun (WGS) entry which is preliminary data.</text>
</comment>
<dbReference type="SMART" id="SM00279">
    <property type="entry name" value="HhH2"/>
    <property type="match status" value="1"/>
</dbReference>